<proteinExistence type="predicted"/>
<protein>
    <recommendedName>
        <fullName evidence="3">Type VI secretion protein</fullName>
    </recommendedName>
</protein>
<name>A0ABQ1SC21_9BURK</name>
<dbReference type="EMBL" id="BMEG01000027">
    <property type="protein sequence ID" value="GGD98418.1"/>
    <property type="molecule type" value="Genomic_DNA"/>
</dbReference>
<gene>
    <name evidence="1" type="ORF">GCM10010985_61480</name>
</gene>
<evidence type="ECO:0008006" key="3">
    <source>
        <dbReference type="Google" id="ProtNLM"/>
    </source>
</evidence>
<dbReference type="PANTHER" id="PTHR35564:SF4">
    <property type="entry name" value="CYTOPLASMIC PROTEIN"/>
    <property type="match status" value="1"/>
</dbReference>
<accession>A0ABQ1SC21</accession>
<dbReference type="NCBIfam" id="TIGR03347">
    <property type="entry name" value="VI_chp_1"/>
    <property type="match status" value="1"/>
</dbReference>
<comment type="caution">
    <text evidence="1">The sequence shown here is derived from an EMBL/GenBank/DDBJ whole genome shotgun (WGS) entry which is preliminary data.</text>
</comment>
<dbReference type="PANTHER" id="PTHR35564">
    <property type="match status" value="1"/>
</dbReference>
<evidence type="ECO:0000313" key="1">
    <source>
        <dbReference type="EMBL" id="GGD98418.1"/>
    </source>
</evidence>
<dbReference type="Proteomes" id="UP000597138">
    <property type="component" value="Unassembled WGS sequence"/>
</dbReference>
<organism evidence="1 2">
    <name type="scientific">Caballeronia grimmiae</name>
    <dbReference type="NCBI Taxonomy" id="1071679"/>
    <lineage>
        <taxon>Bacteria</taxon>
        <taxon>Pseudomonadati</taxon>
        <taxon>Pseudomonadota</taxon>
        <taxon>Betaproteobacteria</taxon>
        <taxon>Burkholderiales</taxon>
        <taxon>Burkholderiaceae</taxon>
        <taxon>Caballeronia</taxon>
    </lineage>
</organism>
<sequence length="189" mass="20967">MKSEPWRYGFYPLLRSIGANTHGEAIGTAQLPASESFRIGQRPSLIFAPREVADARLKDGRLHIRLFGLGMLGPNGPLPIHVTEIAREREEHRNDPTLGNFLDIFHHRSLSLLYRAWALTQAAAGLDRPDQERFSVYVASASGHATRCDRTAFSDACAAIGSASPGHGGAQRRWPAQFTRRVFRRVSAH</sequence>
<dbReference type="InterPro" id="IPR010732">
    <property type="entry name" value="T6SS_TssG-like"/>
</dbReference>
<evidence type="ECO:0000313" key="2">
    <source>
        <dbReference type="Proteomes" id="UP000597138"/>
    </source>
</evidence>
<reference evidence="2" key="1">
    <citation type="journal article" date="2019" name="Int. J. Syst. Evol. Microbiol.">
        <title>The Global Catalogue of Microorganisms (GCM) 10K type strain sequencing project: providing services to taxonomists for standard genome sequencing and annotation.</title>
        <authorList>
            <consortium name="The Broad Institute Genomics Platform"/>
            <consortium name="The Broad Institute Genome Sequencing Center for Infectious Disease"/>
            <person name="Wu L."/>
            <person name="Ma J."/>
        </authorList>
    </citation>
    <scope>NUCLEOTIDE SEQUENCE [LARGE SCALE GENOMIC DNA]</scope>
    <source>
        <strain evidence="2">CGMCC 1.11013</strain>
    </source>
</reference>
<keyword evidence="2" id="KW-1185">Reference proteome</keyword>
<dbReference type="Pfam" id="PF06996">
    <property type="entry name" value="T6SS_TssG"/>
    <property type="match status" value="1"/>
</dbReference>